<gene>
    <name evidence="2" type="ORF">BEL07_17080</name>
</gene>
<protein>
    <submittedName>
        <fullName evidence="2">Uncharacterized protein</fullName>
    </submittedName>
</protein>
<evidence type="ECO:0000313" key="2">
    <source>
        <dbReference type="EMBL" id="OFJ52557.1"/>
    </source>
</evidence>
<dbReference type="AlphaFoldDB" id="A0A1E8Q2B9"/>
<dbReference type="Proteomes" id="UP000178953">
    <property type="component" value="Unassembled WGS sequence"/>
</dbReference>
<proteinExistence type="predicted"/>
<feature type="region of interest" description="Disordered" evidence="1">
    <location>
        <begin position="105"/>
        <end position="126"/>
    </location>
</feature>
<reference evidence="2 3" key="1">
    <citation type="submission" date="2016-09" db="EMBL/GenBank/DDBJ databases">
        <title>genome sequence of Mycobacterium sp. 739 SCH.</title>
        <authorList>
            <person name="Greninger A.L."/>
            <person name="Qin X."/>
            <person name="Jerome K."/>
            <person name="Vora S."/>
            <person name="Quinn K."/>
        </authorList>
    </citation>
    <scope>NUCLEOTIDE SEQUENCE [LARGE SCALE GENOMIC DNA]</scope>
    <source>
        <strain evidence="2 3">SCH</strain>
    </source>
</reference>
<evidence type="ECO:0000256" key="1">
    <source>
        <dbReference type="SAM" id="MobiDB-lite"/>
    </source>
</evidence>
<keyword evidence="3" id="KW-1185">Reference proteome</keyword>
<sequence length="126" mass="13801">MADAYLEIAEALSKHPSLFETFDDGNSKWVPKTVDEYFAWVLQRIERIYDNDPNNSARAFTTDGELAIKITALIEAMMNGVITDIPFPESEVDLTDEEEAAALGRGLQGLIPRDTDHPGGGDGADT</sequence>
<dbReference type="EMBL" id="MCHX01000038">
    <property type="protein sequence ID" value="OFJ52557.1"/>
    <property type="molecule type" value="Genomic_DNA"/>
</dbReference>
<name>A0A1E8Q2B9_9MYCO</name>
<evidence type="ECO:0000313" key="3">
    <source>
        <dbReference type="Proteomes" id="UP000178953"/>
    </source>
</evidence>
<accession>A0A1E8Q2B9</accession>
<comment type="caution">
    <text evidence="2">The sequence shown here is derived from an EMBL/GenBank/DDBJ whole genome shotgun (WGS) entry which is preliminary data.</text>
</comment>
<organism evidence="2 3">
    <name type="scientific">Mycolicibacterium grossiae</name>
    <dbReference type="NCBI Taxonomy" id="1552759"/>
    <lineage>
        <taxon>Bacteria</taxon>
        <taxon>Bacillati</taxon>
        <taxon>Actinomycetota</taxon>
        <taxon>Actinomycetes</taxon>
        <taxon>Mycobacteriales</taxon>
        <taxon>Mycobacteriaceae</taxon>
        <taxon>Mycolicibacterium</taxon>
    </lineage>
</organism>